<keyword evidence="2" id="KW-0614">Plasmid</keyword>
<name>A0A6M6E8S7_PRIMG</name>
<feature type="coiled-coil region" evidence="1">
    <location>
        <begin position="324"/>
        <end position="377"/>
    </location>
</feature>
<geneLocation type="plasmid" evidence="3">
    <name>pfdu301a</name>
</geneLocation>
<protein>
    <submittedName>
        <fullName evidence="2">Uncharacterized protein</fullName>
    </submittedName>
</protein>
<proteinExistence type="predicted"/>
<feature type="coiled-coil region" evidence="1">
    <location>
        <begin position="526"/>
        <end position="609"/>
    </location>
</feature>
<reference evidence="2 3" key="1">
    <citation type="submission" date="2019-10" db="EMBL/GenBank/DDBJ databases">
        <title>Complete genome sequences for adaption low water activity.</title>
        <authorList>
            <person name="Zhao L."/>
            <person name="Zhong J."/>
        </authorList>
    </citation>
    <scope>NUCLEOTIDE SEQUENCE [LARGE SCALE GENOMIC DNA]</scope>
    <source>
        <strain evidence="2 3">FDU301</strain>
        <plasmid evidence="3">pfdu301a</plasmid>
    </source>
</reference>
<feature type="coiled-coil region" evidence="1">
    <location>
        <begin position="819"/>
        <end position="874"/>
    </location>
</feature>
<dbReference type="Proteomes" id="UP000501076">
    <property type="component" value="Plasmid pFDU301A"/>
</dbReference>
<accession>A0A6M6E8S7</accession>
<evidence type="ECO:0000313" key="2">
    <source>
        <dbReference type="EMBL" id="QJX79995.1"/>
    </source>
</evidence>
<feature type="coiled-coil region" evidence="1">
    <location>
        <begin position="1039"/>
        <end position="1080"/>
    </location>
</feature>
<dbReference type="RefSeq" id="WP_171777978.1">
    <property type="nucleotide sequence ID" value="NZ_CP045273.1"/>
</dbReference>
<evidence type="ECO:0000313" key="3">
    <source>
        <dbReference type="Proteomes" id="UP000501076"/>
    </source>
</evidence>
<evidence type="ECO:0000256" key="1">
    <source>
        <dbReference type="SAM" id="Coils"/>
    </source>
</evidence>
<organism evidence="2 3">
    <name type="scientific">Priestia megaterium</name>
    <name type="common">Bacillus megaterium</name>
    <dbReference type="NCBI Taxonomy" id="1404"/>
    <lineage>
        <taxon>Bacteria</taxon>
        <taxon>Bacillati</taxon>
        <taxon>Bacillota</taxon>
        <taxon>Bacilli</taxon>
        <taxon>Bacillales</taxon>
        <taxon>Bacillaceae</taxon>
        <taxon>Priestia</taxon>
    </lineage>
</organism>
<keyword evidence="1" id="KW-0175">Coiled coil</keyword>
<gene>
    <name evidence="2" type="ORF">FDZ14_28235</name>
</gene>
<sequence length="1526" mass="178396">MQGKCTKLWLLNIRYANDTLMHRNNKLNFCLEDETTGQKTEAGHSIISLENGDGKGLILQLFTNLFEPLAEWKDGKNKIEHLFFNEKEKPIKYTGYVVGEFDVGGDRRLMLGLGITPKIVNREQQREEKTDLRVDYIQFVREYSLEDNFDIFELPLWDEENEEAISFSEWKKIIEKEYKNEIEYINMNNRNAYKQLLHSYGYTTAAISNMKQLNQKEGSVETYFANGLTNEGLFYHKIIPSINDVLQNTDSSKEVSDLVTAFLDTVKIAKDLPEMMEISESAEVIKEMLSPLKDNLSRGVILEEEKEKLARKGYAVKLRLEEVQHQKNRELEITKNQLENSKAELQSIRYNQDNLEYSQLAKQTDETEKELARVAEKISIDVTTLDSLWEQRFSQTINTHLKHFDNVVDQIDKKEDLKQELENSLDHKDLMNKIKSLRMDMKKRWEKFIQPSWQNTLTESYSYLFKCKSEIAVLEETKNELMETKGQYLEQKKSLVRSIENHQVKLDNVIAKRHGEKVKFSLKEVMKRTEQAVLDLQQEKDSNENKQKEFQDEYYNLHTQNQVLKDRVSNRSENLKRLNQDLNVAIENEQKIEEALSDYLKENDNEERSKAWYFDKKAKVLEKIGKYQEQLIKCKRNLWEKETDKVLLEEAAEFDVWIPNKSVLTVKTKILEQGIYCMLGSELLSTLTAEERKEELKRNPLIPHSVIVLEDDYTSIDFSAFKDELLGSPVTIMVRQNMKKEKEKSGSTKFLSNLTPSTYLVKGKGFSLIEDKASWEYWKMEVEEGIEKIYEEISFLQQIVITGEALLESLTRHLVGKVSEELEEDKMRFEQSIVQMNSDIEENLTKMSLIQEKIDELTNVIESVRERLTKENENIKDLQIWKEECEVNDKNVLDLNKLLKDEQHLFKKLGKVKADIGEAAARFNIFQDQLKNWESSSANILLRIQKIVLDAVTPKLMETEPTDENEAVKPDLSVLLDKESELLLETYEELIGKEGSTNIRIEVLNSEIKSLTETKNIHLRWLNENAGDWESIVTPEETVAEIEEKARQLEKHIKVTEEEMNEGKQQKARVETKLEHLETQVKQKQSFIFQKHQREACYVTDLNFEVEKELLKEKGEELEIFISERIQFVEAIEDILNKTKWLLETVLIDAGNEVSSYVLSEEEASLAELDPKSLITNWQQERAVVEDNLGKFKRNLEKTYHQLVQDIETKESISELVKEPFKNIVFEIKNSQFKNAILNIEGIVFWAEKEVEKRAESKRQADEAIRFFTERCTKRVQDVITSLKVFVNRMRVKNSEEDFLDLVRFEKNYKFPRDKEQIQSQIKEYCEMTITALIRKYQDAENIKERDVEPLINISQIMKVVLGRFPKLYIYIPDGSRSLLSGKPKEHLYKEWEVVNNGGLRSSSKSGGQTIMAHMILISMLQKNSNDDDWTLIVTDHLFGAMSAKKLVQPLFVALEMLKVQWITVMPANAPVEITSNFNTVYLMKVDYQKGKGNLTFEVERNERRFLKKLPVIEDLRAHNEKKELL</sequence>
<dbReference type="EMBL" id="CP045273">
    <property type="protein sequence ID" value="QJX79995.1"/>
    <property type="molecule type" value="Genomic_DNA"/>
</dbReference>